<dbReference type="InterPro" id="IPR015815">
    <property type="entry name" value="HIBADH-related"/>
</dbReference>
<evidence type="ECO:0000259" key="4">
    <source>
        <dbReference type="Pfam" id="PF03446"/>
    </source>
</evidence>
<evidence type="ECO:0000256" key="1">
    <source>
        <dbReference type="ARBA" id="ARBA00023002"/>
    </source>
</evidence>
<evidence type="ECO:0008006" key="8">
    <source>
        <dbReference type="Google" id="ProtNLM"/>
    </source>
</evidence>
<dbReference type="SUPFAM" id="SSF48179">
    <property type="entry name" value="6-phosphogluconate dehydrogenase C-terminal domain-like"/>
    <property type="match status" value="1"/>
</dbReference>
<accession>A0A9P3CQT7</accession>
<feature type="active site" evidence="3">
    <location>
        <position position="187"/>
    </location>
</feature>
<sequence>MVQSIGIIGLGVIGHGIASNLRKKLPRDTAFHIFDVNQAVCDRFVQEYSQYGSVNICRSVNDLASQSEVVISSLPSTKIVRDVYLNDDGVLAATPSLDRLLIECSTIDIDTIIDIGNTIMQAGLGTFVDATVSGGAWGAREGQLTFMVGHPTSVDKTGHQIHSILSLVGIPSKVRFCGKLGMGQVAKIAHNYVCIVNLLTATEGMALGIKYGIDKNVLWQCMTDGAANSWVMGLEQPVPGIVAEAPSSRNFERAFAARLGLKDLGIAMRAAEKVGLEPSVGKVAYEAFRRVDDDPRTTDLDHSSIWLHVTGMLDEWFKEHKAKL</sequence>
<evidence type="ECO:0000313" key="7">
    <source>
        <dbReference type="Proteomes" id="UP000825890"/>
    </source>
</evidence>
<dbReference type="Gene3D" id="3.40.50.720">
    <property type="entry name" value="NAD(P)-binding Rossmann-like Domain"/>
    <property type="match status" value="1"/>
</dbReference>
<keyword evidence="7" id="KW-1185">Reference proteome</keyword>
<reference evidence="6 7" key="1">
    <citation type="submission" date="2021-01" db="EMBL/GenBank/DDBJ databases">
        <title>Cercospora kikuchii MAFF 305040 whole genome shotgun sequence.</title>
        <authorList>
            <person name="Kashiwa T."/>
            <person name="Suzuki T."/>
        </authorList>
    </citation>
    <scope>NUCLEOTIDE SEQUENCE [LARGE SCALE GENOMIC DNA]</scope>
    <source>
        <strain evidence="6 7">MAFF 305040</strain>
    </source>
</reference>
<dbReference type="SUPFAM" id="SSF51735">
    <property type="entry name" value="NAD(P)-binding Rossmann-fold domains"/>
    <property type="match status" value="1"/>
</dbReference>
<keyword evidence="1" id="KW-0560">Oxidoreductase</keyword>
<gene>
    <name evidence="6" type="ORF">CKM354_001032500</name>
</gene>
<dbReference type="PANTHER" id="PTHR22981">
    <property type="entry name" value="3-HYDROXYISOBUTYRATE DEHYDROGENASE-RELATED"/>
    <property type="match status" value="1"/>
</dbReference>
<dbReference type="Pfam" id="PF03446">
    <property type="entry name" value="NAD_binding_2"/>
    <property type="match status" value="1"/>
</dbReference>
<evidence type="ECO:0000256" key="2">
    <source>
        <dbReference type="ARBA" id="ARBA00023027"/>
    </source>
</evidence>
<name>A0A9P3CQT7_9PEZI</name>
<feature type="domain" description="3-hydroxyisobutyrate dehydrogenase-like NAD-binding" evidence="5">
    <location>
        <begin position="181"/>
        <end position="305"/>
    </location>
</feature>
<dbReference type="InterPro" id="IPR013328">
    <property type="entry name" value="6PGD_dom2"/>
</dbReference>
<dbReference type="GO" id="GO:0050661">
    <property type="term" value="F:NADP binding"/>
    <property type="evidence" value="ECO:0007669"/>
    <property type="project" value="InterPro"/>
</dbReference>
<dbReference type="InterPro" id="IPR006115">
    <property type="entry name" value="6PGDH_NADP-bd"/>
</dbReference>
<dbReference type="AlphaFoldDB" id="A0A9P3CQT7"/>
<dbReference type="Proteomes" id="UP000825890">
    <property type="component" value="Unassembled WGS sequence"/>
</dbReference>
<comment type="caution">
    <text evidence="6">The sequence shown here is derived from an EMBL/GenBank/DDBJ whole genome shotgun (WGS) entry which is preliminary data.</text>
</comment>
<evidence type="ECO:0000256" key="3">
    <source>
        <dbReference type="PIRSR" id="PIRSR000103-1"/>
    </source>
</evidence>
<dbReference type="InterPro" id="IPR036291">
    <property type="entry name" value="NAD(P)-bd_dom_sf"/>
</dbReference>
<feature type="domain" description="6-phosphogluconate dehydrogenase NADP-binding" evidence="4">
    <location>
        <begin position="4"/>
        <end position="153"/>
    </location>
</feature>
<keyword evidence="2" id="KW-0520">NAD</keyword>
<dbReference type="PANTHER" id="PTHR22981:SF81">
    <property type="entry name" value="DEHYDROGENASE, PUTATIVE-RELATED"/>
    <property type="match status" value="1"/>
</dbReference>
<dbReference type="PIRSF" id="PIRSF000103">
    <property type="entry name" value="HIBADH"/>
    <property type="match status" value="1"/>
</dbReference>
<protein>
    <recommendedName>
        <fullName evidence="8">3-hydroxyisobutyrate dehydrogenase</fullName>
    </recommendedName>
</protein>
<evidence type="ECO:0000313" key="6">
    <source>
        <dbReference type="EMBL" id="GIZ47228.1"/>
    </source>
</evidence>
<dbReference type="InterPro" id="IPR008927">
    <property type="entry name" value="6-PGluconate_DH-like_C_sf"/>
</dbReference>
<dbReference type="Pfam" id="PF14833">
    <property type="entry name" value="NAD_binding_11"/>
    <property type="match status" value="1"/>
</dbReference>
<organism evidence="6 7">
    <name type="scientific">Cercospora kikuchii</name>
    <dbReference type="NCBI Taxonomy" id="84275"/>
    <lineage>
        <taxon>Eukaryota</taxon>
        <taxon>Fungi</taxon>
        <taxon>Dikarya</taxon>
        <taxon>Ascomycota</taxon>
        <taxon>Pezizomycotina</taxon>
        <taxon>Dothideomycetes</taxon>
        <taxon>Dothideomycetidae</taxon>
        <taxon>Mycosphaerellales</taxon>
        <taxon>Mycosphaerellaceae</taxon>
        <taxon>Cercospora</taxon>
    </lineage>
</organism>
<dbReference type="RefSeq" id="XP_044661715.1">
    <property type="nucleotide sequence ID" value="XM_044805780.1"/>
</dbReference>
<dbReference type="EMBL" id="BOLY01000007">
    <property type="protein sequence ID" value="GIZ47228.1"/>
    <property type="molecule type" value="Genomic_DNA"/>
</dbReference>
<proteinExistence type="predicted"/>
<dbReference type="InterPro" id="IPR029154">
    <property type="entry name" value="HIBADH-like_NADP-bd"/>
</dbReference>
<dbReference type="GO" id="GO:0008442">
    <property type="term" value="F:3-hydroxyisobutyrate dehydrogenase activity"/>
    <property type="evidence" value="ECO:0007669"/>
    <property type="project" value="TreeGrafter"/>
</dbReference>
<dbReference type="Gene3D" id="1.10.1040.10">
    <property type="entry name" value="N-(1-d-carboxylethyl)-l-norvaline Dehydrogenase, domain 2"/>
    <property type="match status" value="1"/>
</dbReference>
<dbReference type="GeneID" id="68295900"/>
<dbReference type="GO" id="GO:0005739">
    <property type="term" value="C:mitochondrion"/>
    <property type="evidence" value="ECO:0007669"/>
    <property type="project" value="TreeGrafter"/>
</dbReference>
<dbReference type="GO" id="GO:0051287">
    <property type="term" value="F:NAD binding"/>
    <property type="evidence" value="ECO:0007669"/>
    <property type="project" value="InterPro"/>
</dbReference>
<dbReference type="GO" id="GO:0006574">
    <property type="term" value="P:L-valine catabolic process"/>
    <property type="evidence" value="ECO:0007669"/>
    <property type="project" value="TreeGrafter"/>
</dbReference>
<dbReference type="OrthoDB" id="21615at2759"/>
<evidence type="ECO:0000259" key="5">
    <source>
        <dbReference type="Pfam" id="PF14833"/>
    </source>
</evidence>